<organism evidence="1 2">
    <name type="scientific">Vermiconidia calcicola</name>
    <dbReference type="NCBI Taxonomy" id="1690605"/>
    <lineage>
        <taxon>Eukaryota</taxon>
        <taxon>Fungi</taxon>
        <taxon>Dikarya</taxon>
        <taxon>Ascomycota</taxon>
        <taxon>Pezizomycotina</taxon>
        <taxon>Dothideomycetes</taxon>
        <taxon>Dothideomycetidae</taxon>
        <taxon>Mycosphaerellales</taxon>
        <taxon>Extremaceae</taxon>
        <taxon>Vermiconidia</taxon>
    </lineage>
</organism>
<evidence type="ECO:0000313" key="2">
    <source>
        <dbReference type="Proteomes" id="UP001281147"/>
    </source>
</evidence>
<reference evidence="1" key="1">
    <citation type="submission" date="2023-07" db="EMBL/GenBank/DDBJ databases">
        <title>Black Yeasts Isolated from many extreme environments.</title>
        <authorList>
            <person name="Coleine C."/>
            <person name="Stajich J.E."/>
            <person name="Selbmann L."/>
        </authorList>
    </citation>
    <scope>NUCLEOTIDE SEQUENCE</scope>
    <source>
        <strain evidence="1">CCFEE 5714</strain>
    </source>
</reference>
<accession>A0ACC3NPA4</accession>
<evidence type="ECO:0000313" key="1">
    <source>
        <dbReference type="EMBL" id="KAK3719659.1"/>
    </source>
</evidence>
<protein>
    <submittedName>
        <fullName evidence="1">Uncharacterized protein</fullName>
    </submittedName>
</protein>
<gene>
    <name evidence="1" type="ORF">LTR37_004196</name>
</gene>
<comment type="caution">
    <text evidence="1">The sequence shown here is derived from an EMBL/GenBank/DDBJ whole genome shotgun (WGS) entry which is preliminary data.</text>
</comment>
<dbReference type="Proteomes" id="UP001281147">
    <property type="component" value="Unassembled WGS sequence"/>
</dbReference>
<sequence>MDDPAIDLDNPAVKLPVCRRCHGHCQKYVMKRLEDGSSVPAWPYLENKLVKVDDESECLFPWCMKKPEIIDTQSIHCAPGGPNVCDCTTAGAAEHGQILAHIVEIEKLFNELQVAYGVTAKLGEQVKATKKLDMSVPPDGRRGMLEAMSHELMELHLGDEK</sequence>
<name>A0ACC3NPA4_9PEZI</name>
<proteinExistence type="predicted"/>
<keyword evidence="2" id="KW-1185">Reference proteome</keyword>
<dbReference type="EMBL" id="JAUTXU010000025">
    <property type="protein sequence ID" value="KAK3719659.1"/>
    <property type="molecule type" value="Genomic_DNA"/>
</dbReference>